<reference evidence="4 5" key="1">
    <citation type="submission" date="2018-11" db="EMBL/GenBank/DDBJ databases">
        <title>Draft genome of Simplicispira Flexivirga sp. BO-16.</title>
        <authorList>
            <person name="Im W.T."/>
        </authorList>
    </citation>
    <scope>NUCLEOTIDE SEQUENCE [LARGE SCALE GENOMIC DNA]</scope>
    <source>
        <strain evidence="4 5">BO-16</strain>
    </source>
</reference>
<dbReference type="Pfam" id="PF05949">
    <property type="entry name" value="DUF881"/>
    <property type="match status" value="1"/>
</dbReference>
<dbReference type="GO" id="GO:0005886">
    <property type="term" value="C:plasma membrane"/>
    <property type="evidence" value="ECO:0007669"/>
    <property type="project" value="TreeGrafter"/>
</dbReference>
<keyword evidence="3" id="KW-0812">Transmembrane</keyword>
<comment type="caution">
    <text evidence="4">The sequence shown here is derived from an EMBL/GenBank/DDBJ whole genome shotgun (WGS) entry which is preliminary data.</text>
</comment>
<protein>
    <submittedName>
        <fullName evidence="4">DUF881 domain-containing protein</fullName>
    </submittedName>
</protein>
<sequence length="304" mass="31373">MTSPQRPTDGATDPPAPAADPAWSMSLINNLMRTPLDPGYQAAADRRAAAGKPASTGLRSPLLIVTLVVIGACLAVAAHALRVPQAATDSRRTELIGGIRARQHDIAADSRTIDTTRRQISRLQEAALTRQHDTSLAKRLTTLELTTGSAPAHGPGLVLTVNDAAGAGTDAQGNPRTDTSDTGRLTSTDLQIVVNGLWEAGAEAVSINGQRLTTQTAIRFAGQAILVNFRALSPPYAISVIGGPGVADSFRADSGGAYLRALVSDYGIREDLATKDAVDLPAAVTAPLAHASVQPAPSTSRGGS</sequence>
<dbReference type="RefSeq" id="WP_123271011.1">
    <property type="nucleotide sequence ID" value="NZ_RJJQ01000007.1"/>
</dbReference>
<evidence type="ECO:0000256" key="3">
    <source>
        <dbReference type="SAM" id="Phobius"/>
    </source>
</evidence>
<dbReference type="Gene3D" id="3.30.70.1880">
    <property type="entry name" value="Protein of unknown function DUF881"/>
    <property type="match status" value="1"/>
</dbReference>
<dbReference type="AlphaFoldDB" id="A0A3M9MB61"/>
<dbReference type="InterPro" id="IPR010273">
    <property type="entry name" value="DUF881"/>
</dbReference>
<dbReference type="PANTHER" id="PTHR37313:SF1">
    <property type="entry name" value="UPF0749 PROTEIN RV1823"/>
    <property type="match status" value="1"/>
</dbReference>
<gene>
    <name evidence="4" type="ORF">EFY87_08305</name>
</gene>
<keyword evidence="3" id="KW-1133">Transmembrane helix</keyword>
<organism evidence="4 5">
    <name type="scientific">Flexivirga caeni</name>
    <dbReference type="NCBI Taxonomy" id="2294115"/>
    <lineage>
        <taxon>Bacteria</taxon>
        <taxon>Bacillati</taxon>
        <taxon>Actinomycetota</taxon>
        <taxon>Actinomycetes</taxon>
        <taxon>Micrococcales</taxon>
        <taxon>Dermacoccaceae</taxon>
        <taxon>Flexivirga</taxon>
    </lineage>
</organism>
<evidence type="ECO:0000256" key="2">
    <source>
        <dbReference type="SAM" id="MobiDB-lite"/>
    </source>
</evidence>
<accession>A0A3M9MB61</accession>
<proteinExistence type="inferred from homology"/>
<keyword evidence="5" id="KW-1185">Reference proteome</keyword>
<evidence type="ECO:0000256" key="1">
    <source>
        <dbReference type="ARBA" id="ARBA00009108"/>
    </source>
</evidence>
<evidence type="ECO:0000313" key="4">
    <source>
        <dbReference type="EMBL" id="RNI22810.1"/>
    </source>
</evidence>
<dbReference type="OrthoDB" id="3218134at2"/>
<feature type="region of interest" description="Disordered" evidence="2">
    <location>
        <begin position="1"/>
        <end position="22"/>
    </location>
</feature>
<name>A0A3M9MB61_9MICO</name>
<dbReference type="Proteomes" id="UP000271678">
    <property type="component" value="Unassembled WGS sequence"/>
</dbReference>
<keyword evidence="3" id="KW-0472">Membrane</keyword>
<dbReference type="PANTHER" id="PTHR37313">
    <property type="entry name" value="UPF0749 PROTEIN RV1825"/>
    <property type="match status" value="1"/>
</dbReference>
<evidence type="ECO:0000313" key="5">
    <source>
        <dbReference type="Proteomes" id="UP000271678"/>
    </source>
</evidence>
<comment type="similarity">
    <text evidence="1">Belongs to the UPF0749 family.</text>
</comment>
<feature type="transmembrane region" description="Helical" evidence="3">
    <location>
        <begin position="62"/>
        <end position="81"/>
    </location>
</feature>
<dbReference type="EMBL" id="RJJQ01000007">
    <property type="protein sequence ID" value="RNI22810.1"/>
    <property type="molecule type" value="Genomic_DNA"/>
</dbReference>